<feature type="chain" id="PRO_5028876534" evidence="2">
    <location>
        <begin position="22"/>
        <end position="133"/>
    </location>
</feature>
<sequence>MQPFTTLALALALLTSSTVLAAPKVTVIASVPSTAPCVTRHTVTTSYPPSGESYTTTVYTQLAALPHNIICQGCALEIVTKTINGFRTPDATVTATTSTLLRIPMCYDPPQATSIPSKPVYRPRPKPVKKIEN</sequence>
<feature type="compositionally biased region" description="Basic residues" evidence="1">
    <location>
        <begin position="121"/>
        <end position="133"/>
    </location>
</feature>
<accession>A0A7C8QDG1</accession>
<name>A0A7C8QDG1_ORBOL</name>
<dbReference type="AlphaFoldDB" id="A0A7C8QDG1"/>
<gene>
    <name evidence="3" type="ORF">TWF106_011457</name>
</gene>
<dbReference type="EMBL" id="WIWS01000093">
    <property type="protein sequence ID" value="KAF3208353.1"/>
    <property type="molecule type" value="Genomic_DNA"/>
</dbReference>
<reference evidence="3 4" key="1">
    <citation type="submission" date="2019-06" db="EMBL/GenBank/DDBJ databases">
        <authorList>
            <person name="Palmer J.M."/>
        </authorList>
    </citation>
    <scope>NUCLEOTIDE SEQUENCE [LARGE SCALE GENOMIC DNA]</scope>
    <source>
        <strain evidence="3 4">TWF106</strain>
    </source>
</reference>
<evidence type="ECO:0000313" key="3">
    <source>
        <dbReference type="EMBL" id="KAF3208353.1"/>
    </source>
</evidence>
<feature type="region of interest" description="Disordered" evidence="1">
    <location>
        <begin position="114"/>
        <end position="133"/>
    </location>
</feature>
<evidence type="ECO:0000313" key="4">
    <source>
        <dbReference type="Proteomes" id="UP000472727"/>
    </source>
</evidence>
<evidence type="ECO:0000256" key="2">
    <source>
        <dbReference type="SAM" id="SignalP"/>
    </source>
</evidence>
<protein>
    <submittedName>
        <fullName evidence="3">Uncharacterized protein</fullName>
    </submittedName>
</protein>
<keyword evidence="2" id="KW-0732">Signal</keyword>
<feature type="signal peptide" evidence="2">
    <location>
        <begin position="1"/>
        <end position="21"/>
    </location>
</feature>
<evidence type="ECO:0000256" key="1">
    <source>
        <dbReference type="SAM" id="MobiDB-lite"/>
    </source>
</evidence>
<dbReference type="Proteomes" id="UP000472727">
    <property type="component" value="Unassembled WGS sequence"/>
</dbReference>
<organism evidence="3 4">
    <name type="scientific">Orbilia oligospora</name>
    <name type="common">Nematode-trapping fungus</name>
    <name type="synonym">Arthrobotrys oligospora</name>
    <dbReference type="NCBI Taxonomy" id="2813651"/>
    <lineage>
        <taxon>Eukaryota</taxon>
        <taxon>Fungi</taxon>
        <taxon>Dikarya</taxon>
        <taxon>Ascomycota</taxon>
        <taxon>Pezizomycotina</taxon>
        <taxon>Orbiliomycetes</taxon>
        <taxon>Orbiliales</taxon>
        <taxon>Orbiliaceae</taxon>
        <taxon>Orbilia</taxon>
    </lineage>
</organism>
<proteinExistence type="predicted"/>
<comment type="caution">
    <text evidence="3">The sequence shown here is derived from an EMBL/GenBank/DDBJ whole genome shotgun (WGS) entry which is preliminary data.</text>
</comment>